<dbReference type="GO" id="GO:0016491">
    <property type="term" value="F:oxidoreductase activity"/>
    <property type="evidence" value="ECO:0007669"/>
    <property type="project" value="UniProtKB-KW"/>
</dbReference>
<dbReference type="EMBL" id="JAOB01000013">
    <property type="protein sequence ID" value="EUA68828.1"/>
    <property type="molecule type" value="Genomic_DNA"/>
</dbReference>
<dbReference type="AlphaFoldDB" id="X8DMC2"/>
<comment type="caution">
    <text evidence="1">The sequence shown here is derived from an EMBL/GenBank/DDBJ whole genome shotgun (WGS) entry which is preliminary data.</text>
</comment>
<keyword evidence="1" id="KW-0560">Oxidoreductase</keyword>
<name>X8DMC2_MYCXE</name>
<dbReference type="PATRIC" id="fig|1299334.3.peg.1507"/>
<proteinExistence type="predicted"/>
<accession>X8DMC2</accession>
<reference evidence="1" key="1">
    <citation type="submission" date="2014-01" db="EMBL/GenBank/DDBJ databases">
        <authorList>
            <person name="Brown-Elliot B."/>
            <person name="Wallace R."/>
            <person name="Lenaerts A."/>
            <person name="Ordway D."/>
            <person name="DeGroote M.A."/>
            <person name="Parker T."/>
            <person name="Sizemore C."/>
            <person name="Tallon L.J."/>
            <person name="Sadzewicz L.K."/>
            <person name="Sengamalay N."/>
            <person name="Fraser C.M."/>
            <person name="Hine E."/>
            <person name="Shefchek K.A."/>
            <person name="Das S.P."/>
            <person name="Tettelin H."/>
        </authorList>
    </citation>
    <scope>NUCLEOTIDE SEQUENCE [LARGE SCALE GENOMIC DNA]</scope>
    <source>
        <strain evidence="1">4042</strain>
    </source>
</reference>
<sequence>MRTDTGERIGCDALVLTTELPDTYRLLAERRAGCCRCGTRRRRSSCTSDAGRQSTKLPCTQSFSAALGKRHFATSSTTAA</sequence>
<gene>
    <name evidence="1" type="primary">crtI</name>
    <name evidence="1" type="ORF">I553_2016</name>
</gene>
<evidence type="ECO:0000313" key="1">
    <source>
        <dbReference type="EMBL" id="EUA68828.1"/>
    </source>
</evidence>
<dbReference type="EC" id="1.14.99.-" evidence="1"/>
<organism evidence="1">
    <name type="scientific">Mycobacterium xenopi 4042</name>
    <dbReference type="NCBI Taxonomy" id="1299334"/>
    <lineage>
        <taxon>Bacteria</taxon>
        <taxon>Bacillati</taxon>
        <taxon>Actinomycetota</taxon>
        <taxon>Actinomycetes</taxon>
        <taxon>Mycobacteriales</taxon>
        <taxon>Mycobacteriaceae</taxon>
        <taxon>Mycobacterium</taxon>
    </lineage>
</organism>
<protein>
    <submittedName>
        <fullName evidence="1">Phytoene dehydrogenase domain protein</fullName>
        <ecNumber evidence="1">1.14.99.-</ecNumber>
    </submittedName>
</protein>